<evidence type="ECO:0000313" key="3">
    <source>
        <dbReference type="Proteomes" id="UP000801492"/>
    </source>
</evidence>
<dbReference type="SUPFAM" id="SSF56219">
    <property type="entry name" value="DNase I-like"/>
    <property type="match status" value="1"/>
</dbReference>
<evidence type="ECO:0000313" key="2">
    <source>
        <dbReference type="EMBL" id="KAF2886916.1"/>
    </source>
</evidence>
<feature type="region of interest" description="Disordered" evidence="1">
    <location>
        <begin position="23"/>
        <end position="70"/>
    </location>
</feature>
<comment type="caution">
    <text evidence="2">The sequence shown here is derived from an EMBL/GenBank/DDBJ whole genome shotgun (WGS) entry which is preliminary data.</text>
</comment>
<name>A0A8K0CKW2_IGNLU</name>
<dbReference type="Proteomes" id="UP000801492">
    <property type="component" value="Unassembled WGS sequence"/>
</dbReference>
<keyword evidence="3" id="KW-1185">Reference proteome</keyword>
<feature type="compositionally biased region" description="Basic and acidic residues" evidence="1">
    <location>
        <begin position="44"/>
        <end position="70"/>
    </location>
</feature>
<dbReference type="Gene3D" id="3.60.10.10">
    <property type="entry name" value="Endonuclease/exonuclease/phosphatase"/>
    <property type="match status" value="1"/>
</dbReference>
<proteinExistence type="predicted"/>
<organism evidence="2 3">
    <name type="scientific">Ignelater luminosus</name>
    <name type="common">Cucubano</name>
    <name type="synonym">Pyrophorus luminosus</name>
    <dbReference type="NCBI Taxonomy" id="2038154"/>
    <lineage>
        <taxon>Eukaryota</taxon>
        <taxon>Metazoa</taxon>
        <taxon>Ecdysozoa</taxon>
        <taxon>Arthropoda</taxon>
        <taxon>Hexapoda</taxon>
        <taxon>Insecta</taxon>
        <taxon>Pterygota</taxon>
        <taxon>Neoptera</taxon>
        <taxon>Endopterygota</taxon>
        <taxon>Coleoptera</taxon>
        <taxon>Polyphaga</taxon>
        <taxon>Elateriformia</taxon>
        <taxon>Elateroidea</taxon>
        <taxon>Elateridae</taxon>
        <taxon>Agrypninae</taxon>
        <taxon>Pyrophorini</taxon>
        <taxon>Ignelater</taxon>
    </lineage>
</organism>
<feature type="region of interest" description="Disordered" evidence="1">
    <location>
        <begin position="204"/>
        <end position="224"/>
    </location>
</feature>
<evidence type="ECO:0000256" key="1">
    <source>
        <dbReference type="SAM" id="MobiDB-lite"/>
    </source>
</evidence>
<feature type="compositionally biased region" description="Polar residues" evidence="1">
    <location>
        <begin position="213"/>
        <end position="224"/>
    </location>
</feature>
<dbReference type="InterPro" id="IPR036691">
    <property type="entry name" value="Endo/exonu/phosph_ase_sf"/>
</dbReference>
<reference evidence="2" key="1">
    <citation type="submission" date="2019-08" db="EMBL/GenBank/DDBJ databases">
        <title>The genome of the North American firefly Photinus pyralis.</title>
        <authorList>
            <consortium name="Photinus pyralis genome working group"/>
            <person name="Fallon T.R."/>
            <person name="Sander Lower S.E."/>
            <person name="Weng J.-K."/>
        </authorList>
    </citation>
    <scope>NUCLEOTIDE SEQUENCE</scope>
    <source>
        <strain evidence="2">TRF0915ILg1</strain>
        <tissue evidence="2">Whole body</tissue>
    </source>
</reference>
<protein>
    <recommendedName>
        <fullName evidence="4">Endonuclease/exonuclease/phosphatase domain-containing protein</fullName>
    </recommendedName>
</protein>
<evidence type="ECO:0008006" key="4">
    <source>
        <dbReference type="Google" id="ProtNLM"/>
    </source>
</evidence>
<sequence length="224" mass="26273">MEMGQGKGRIDIRTKKGTFKKLINKSKKTKQATTKAMKSNMNKDNGKIAETKKETNKNARNKENRTAKNKATVDKEQIKIMFMATWNLKSLKNKEVIVEEIMLETEIANTEVELMVKNDKINTLRDIRNVNKRILIVKVRIEGRQEYWNLIVAYRPNEDEVKEFFYDELTNVIDNIVGESIVMGDLNCKVRKNNKGMEKYMGREREYQRDNNSRAMQKTTNDNR</sequence>
<accession>A0A8K0CKW2</accession>
<dbReference type="EMBL" id="VTPC01085993">
    <property type="protein sequence ID" value="KAF2886916.1"/>
    <property type="molecule type" value="Genomic_DNA"/>
</dbReference>
<gene>
    <name evidence="2" type="ORF">ILUMI_19257</name>
</gene>
<dbReference type="AlphaFoldDB" id="A0A8K0CKW2"/>